<comment type="caution">
    <text evidence="2">The sequence shown here is derived from an EMBL/GenBank/DDBJ whole genome shotgun (WGS) entry which is preliminary data.</text>
</comment>
<dbReference type="InterPro" id="IPR048020">
    <property type="entry name" value="Transpos_IS3"/>
</dbReference>
<dbReference type="InterPro" id="IPR036397">
    <property type="entry name" value="RNaseH_sf"/>
</dbReference>
<dbReference type="Proteomes" id="UP000614714">
    <property type="component" value="Unassembled WGS sequence"/>
</dbReference>
<gene>
    <name evidence="2" type="ORF">JFN91_21880</name>
</gene>
<dbReference type="InterPro" id="IPR050900">
    <property type="entry name" value="Transposase_IS3/IS150/IS904"/>
</dbReference>
<name>A0ABS0YKU3_9BACT</name>
<evidence type="ECO:0000313" key="2">
    <source>
        <dbReference type="EMBL" id="MBJ6752872.1"/>
    </source>
</evidence>
<dbReference type="Pfam" id="PF00665">
    <property type="entry name" value="rve"/>
    <property type="match status" value="1"/>
</dbReference>
<accession>A0ABS0YKU3</accession>
<dbReference type="InterPro" id="IPR012337">
    <property type="entry name" value="RNaseH-like_sf"/>
</dbReference>
<evidence type="ECO:0000313" key="3">
    <source>
        <dbReference type="Proteomes" id="UP000614714"/>
    </source>
</evidence>
<reference evidence="2 3" key="1">
    <citation type="submission" date="2020-12" db="EMBL/GenBank/DDBJ databases">
        <title>Geomonas sp. Red421, isolated from paddy soil.</title>
        <authorList>
            <person name="Xu Z."/>
            <person name="Zhang Z."/>
            <person name="Masuda Y."/>
            <person name="Itoh H."/>
            <person name="Senoo K."/>
        </authorList>
    </citation>
    <scope>NUCLEOTIDE SEQUENCE [LARGE SCALE GENOMIC DNA]</scope>
    <source>
        <strain evidence="2 3">Red421</strain>
    </source>
</reference>
<evidence type="ECO:0000259" key="1">
    <source>
        <dbReference type="PROSITE" id="PS50994"/>
    </source>
</evidence>
<dbReference type="NCBIfam" id="NF033516">
    <property type="entry name" value="transpos_IS3"/>
    <property type="match status" value="1"/>
</dbReference>
<sequence>MFRTKKQIFAFIEQNRQTYSIGVMCKFFGVSRCGYYAWRSRGRSDRDREDQLLFKEIKRIHKSSREIYGSPRVHVALKEKGFRIGKKRIERLMRSGGLKGRSARLYRKKGNQYTKAPIANNSLDVVPTRPDQVWVGDITYLKGGGRFRYCAVVMDKYSRRIIGWSISKFKDMRLTMSALNHAVYNRPKAKGVIFHSDRGAEYGAEAIQARLAELGYIQSMNRPTAKFADNAYMESFFHSMKSECIHRINFSDPESVARKVRSYIPFYNNKRKHSALGYMTPLEYEQKTA</sequence>
<dbReference type="SUPFAM" id="SSF53098">
    <property type="entry name" value="Ribonuclease H-like"/>
    <property type="match status" value="1"/>
</dbReference>
<dbReference type="InterPro" id="IPR001584">
    <property type="entry name" value="Integrase_cat-core"/>
</dbReference>
<dbReference type="Pfam" id="PF13333">
    <property type="entry name" value="rve_2"/>
    <property type="match status" value="1"/>
</dbReference>
<dbReference type="PANTHER" id="PTHR46889">
    <property type="entry name" value="TRANSPOSASE INSF FOR INSERTION SEQUENCE IS3B-RELATED"/>
    <property type="match status" value="1"/>
</dbReference>
<dbReference type="PANTHER" id="PTHR46889:SF4">
    <property type="entry name" value="TRANSPOSASE INSO FOR INSERTION SEQUENCE ELEMENT IS911B-RELATED"/>
    <property type="match status" value="1"/>
</dbReference>
<dbReference type="PROSITE" id="PS50994">
    <property type="entry name" value="INTEGRASE"/>
    <property type="match status" value="1"/>
</dbReference>
<proteinExistence type="predicted"/>
<dbReference type="Pfam" id="PF13276">
    <property type="entry name" value="HTH_21"/>
    <property type="match status" value="1"/>
</dbReference>
<dbReference type="EMBL" id="JAEMHL010000036">
    <property type="protein sequence ID" value="MBJ6752872.1"/>
    <property type="molecule type" value="Genomic_DNA"/>
</dbReference>
<dbReference type="InterPro" id="IPR025948">
    <property type="entry name" value="HTH-like_dom"/>
</dbReference>
<dbReference type="Gene3D" id="3.30.420.10">
    <property type="entry name" value="Ribonuclease H-like superfamily/Ribonuclease H"/>
    <property type="match status" value="1"/>
</dbReference>
<keyword evidence="3" id="KW-1185">Reference proteome</keyword>
<protein>
    <submittedName>
        <fullName evidence="2">IS3 family transposase</fullName>
    </submittedName>
</protein>
<organism evidence="2 3">
    <name type="scientific">Geomonas anaerohicana</name>
    <dbReference type="NCBI Taxonomy" id="2798583"/>
    <lineage>
        <taxon>Bacteria</taxon>
        <taxon>Pseudomonadati</taxon>
        <taxon>Thermodesulfobacteriota</taxon>
        <taxon>Desulfuromonadia</taxon>
        <taxon>Geobacterales</taxon>
        <taxon>Geobacteraceae</taxon>
        <taxon>Geomonas</taxon>
    </lineage>
</organism>
<feature type="domain" description="Integrase catalytic" evidence="1">
    <location>
        <begin position="126"/>
        <end position="289"/>
    </location>
</feature>